<dbReference type="EMBL" id="GL882996">
    <property type="protein sequence ID" value="EGF75819.1"/>
    <property type="molecule type" value="Genomic_DNA"/>
</dbReference>
<dbReference type="Pfam" id="PF08530">
    <property type="entry name" value="PepX_C"/>
    <property type="match status" value="1"/>
</dbReference>
<organism evidence="3 4">
    <name type="scientific">Batrachochytrium dendrobatidis (strain JAM81 / FGSC 10211)</name>
    <name type="common">Frog chytrid fungus</name>
    <dbReference type="NCBI Taxonomy" id="684364"/>
    <lineage>
        <taxon>Eukaryota</taxon>
        <taxon>Fungi</taxon>
        <taxon>Fungi incertae sedis</taxon>
        <taxon>Chytridiomycota</taxon>
        <taxon>Chytridiomycota incertae sedis</taxon>
        <taxon>Chytridiomycetes</taxon>
        <taxon>Rhizophydiales</taxon>
        <taxon>Rhizophydiales incertae sedis</taxon>
        <taxon>Batrachochytrium</taxon>
    </lineage>
</organism>
<dbReference type="NCBIfam" id="TIGR00976">
    <property type="entry name" value="CocE_NonD"/>
    <property type="match status" value="1"/>
</dbReference>
<proteinExistence type="predicted"/>
<dbReference type="InterPro" id="IPR008979">
    <property type="entry name" value="Galactose-bd-like_sf"/>
</dbReference>
<dbReference type="Gene3D" id="1.10.3020.10">
    <property type="entry name" value="alpha-amino acid ester hydrolase ( Helical cap domain)"/>
    <property type="match status" value="1"/>
</dbReference>
<reference evidence="3 4" key="1">
    <citation type="submission" date="2009-12" db="EMBL/GenBank/DDBJ databases">
        <title>The draft genome of Batrachochytrium dendrobatidis.</title>
        <authorList>
            <consortium name="US DOE Joint Genome Institute (JGI-PGF)"/>
            <person name="Kuo A."/>
            <person name="Salamov A."/>
            <person name="Schmutz J."/>
            <person name="Lucas S."/>
            <person name="Pitluck S."/>
            <person name="Rosenblum E."/>
            <person name="Stajich J."/>
            <person name="Eisen M."/>
            <person name="Grigoriev I.V."/>
        </authorList>
    </citation>
    <scope>NUCLEOTIDE SEQUENCE [LARGE SCALE GENOMIC DNA]</scope>
    <source>
        <strain evidence="4">JAM81 / FGSC 10211</strain>
    </source>
</reference>
<dbReference type="HOGENOM" id="CLU_015590_5_2_1"/>
<dbReference type="Proteomes" id="UP000007241">
    <property type="component" value="Unassembled WGS sequence"/>
</dbReference>
<dbReference type="InterPro" id="IPR000383">
    <property type="entry name" value="Xaa-Pro-like_dom"/>
</dbReference>
<dbReference type="SUPFAM" id="SSF49785">
    <property type="entry name" value="Galactose-binding domain-like"/>
    <property type="match status" value="1"/>
</dbReference>
<dbReference type="GO" id="GO:0008239">
    <property type="term" value="F:dipeptidyl-peptidase activity"/>
    <property type="evidence" value="ECO:0007669"/>
    <property type="project" value="InterPro"/>
</dbReference>
<dbReference type="PANTHER" id="PTHR43056">
    <property type="entry name" value="PEPTIDASE S9 PROLYL OLIGOPEPTIDASE"/>
    <property type="match status" value="1"/>
</dbReference>
<keyword evidence="4" id="KW-1185">Reference proteome</keyword>
<dbReference type="OMA" id="ETLRWWD"/>
<protein>
    <recommendedName>
        <fullName evidence="2">Xaa-Pro dipeptidyl-peptidase C-terminal domain-containing protein</fullName>
    </recommendedName>
</protein>
<evidence type="ECO:0000256" key="1">
    <source>
        <dbReference type="ARBA" id="ARBA00022801"/>
    </source>
</evidence>
<dbReference type="PANTHER" id="PTHR43056:SF10">
    <property type="entry name" value="COCE_NOND FAMILY, PUTATIVE (AFU_ORTHOLOGUE AFUA_7G00600)-RELATED"/>
    <property type="match status" value="1"/>
</dbReference>
<dbReference type="InterPro" id="IPR013736">
    <property type="entry name" value="Xaa-Pro_dipept_C"/>
</dbReference>
<dbReference type="Pfam" id="PF02129">
    <property type="entry name" value="Peptidase_S15"/>
    <property type="match status" value="1"/>
</dbReference>
<dbReference type="InterPro" id="IPR021617">
    <property type="entry name" value="DUF3231"/>
</dbReference>
<dbReference type="InterPro" id="IPR029058">
    <property type="entry name" value="AB_hydrolase_fold"/>
</dbReference>
<keyword evidence="1" id="KW-0378">Hydrolase</keyword>
<evidence type="ECO:0000313" key="4">
    <source>
        <dbReference type="Proteomes" id="UP000007241"/>
    </source>
</evidence>
<feature type="domain" description="Xaa-Pro dipeptidyl-peptidase C-terminal" evidence="2">
    <location>
        <begin position="306"/>
        <end position="549"/>
    </location>
</feature>
<dbReference type="AlphaFoldDB" id="F4PG22"/>
<dbReference type="Pfam" id="PF11553">
    <property type="entry name" value="DUF3231"/>
    <property type="match status" value="1"/>
</dbReference>
<dbReference type="InterPro" id="IPR005674">
    <property type="entry name" value="CocE/Ser_esterase"/>
</dbReference>
<dbReference type="Gene3D" id="1.20.1260.10">
    <property type="match status" value="1"/>
</dbReference>
<sequence length="718" mass="80661">MRDGTMLAADIYRPNKEGEFPVLITRLTYNKDLPYYSHRYLDTNRIVQHGYVVIIQDVRGRYSSEGEFYPTLDEAKDGYDTVEWAAALPYSSGKVGMFGLSYYGFTQLLAATERPPHLEAIAPAMTLNDWYADTIYHNGKFRLAGAETWALESAAPDMIKRKYEDKETQSEKLKQMAAFNDQLDEWFHYKPANQWPPLKELGVADFFFDFLAPEVDEEKLEKMRIADKYDQIKVPAYHIAGWYDSLLQSNLDNYYELVKAKNAPQKLIIGPWGHGIFHAKLGERNFGVHASENWIDLEDDLTGLHIRWFDRWLKGVKQKEEAPIKLFVMGKNEWRDEYEWPLARTSYLPFYFHSNGQANTSSGDGKLHTSKPVGQQPADIFTYDPEDPVPTYGGSSGAKSIGPIDQRVIEEREDVLVYTSVPLEEELEVTGPIKVNLWVKTDAVDTDFTAKLIDVLPDGTAYNLTDGIARLSHQIGGDVKDTIVNCEIKLWPTSNEFQIGHRIRVEISSSNFPRFDANLNTGKTMIDSTEAVEVLQHVYHDEAHPSRITMGILSGNATDEPMHYGEVFGIWTAVMTSKGKIAGYQTARNHAGDADLVKLIDEAIQQGKQEVTEMEKLLKENGVALPPTPPDRPTANLEDIPAGARIMDPEIAAGLSADVAAGLVACSGMMGQSVREDIAMMFGQFHTQKAAFGAKVLRLNKEKGWLVPPPLHLNKAES</sequence>
<evidence type="ECO:0000313" key="3">
    <source>
        <dbReference type="EMBL" id="EGF75819.1"/>
    </source>
</evidence>
<dbReference type="InParanoid" id="F4PG22"/>
<dbReference type="SUPFAM" id="SSF53474">
    <property type="entry name" value="alpha/beta-Hydrolases"/>
    <property type="match status" value="1"/>
</dbReference>
<name>F4PG22_BATDJ</name>
<dbReference type="InterPro" id="IPR012347">
    <property type="entry name" value="Ferritin-like"/>
</dbReference>
<dbReference type="Gene3D" id="2.60.120.260">
    <property type="entry name" value="Galactose-binding domain-like"/>
    <property type="match status" value="1"/>
</dbReference>
<dbReference type="STRING" id="684364.F4PG22"/>
<gene>
    <name evidence="3" type="ORF">BATDEDRAFT_93314</name>
</gene>
<evidence type="ECO:0000259" key="2">
    <source>
        <dbReference type="SMART" id="SM00939"/>
    </source>
</evidence>
<accession>F4PG22</accession>
<dbReference type="SMART" id="SM00939">
    <property type="entry name" value="PepX_C"/>
    <property type="match status" value="1"/>
</dbReference>
<dbReference type="OrthoDB" id="2107599at2759"/>
<dbReference type="Gene3D" id="3.40.50.1820">
    <property type="entry name" value="alpha/beta hydrolase"/>
    <property type="match status" value="1"/>
</dbReference>
<dbReference type="InterPro" id="IPR050585">
    <property type="entry name" value="Xaa-Pro_dipeptidyl-ppase/CocE"/>
</dbReference>